<dbReference type="AlphaFoldDB" id="A0A061RL93"/>
<reference evidence="1" key="1">
    <citation type="submission" date="2014-05" db="EMBL/GenBank/DDBJ databases">
        <title>The transcriptome of the halophilic microalga Tetraselmis sp. GSL018 isolated from the Great Salt Lake, Utah.</title>
        <authorList>
            <person name="Jinkerson R.E."/>
            <person name="D'Adamo S."/>
            <person name="Posewitz M.C."/>
        </authorList>
    </citation>
    <scope>NUCLEOTIDE SEQUENCE</scope>
    <source>
        <strain evidence="1">GSL018</strain>
    </source>
</reference>
<organism evidence="1">
    <name type="scientific">Tetraselmis sp. GSL018</name>
    <dbReference type="NCBI Taxonomy" id="582737"/>
    <lineage>
        <taxon>Eukaryota</taxon>
        <taxon>Viridiplantae</taxon>
        <taxon>Chlorophyta</taxon>
        <taxon>core chlorophytes</taxon>
        <taxon>Chlorodendrophyceae</taxon>
        <taxon>Chlorodendrales</taxon>
        <taxon>Chlorodendraceae</taxon>
        <taxon>Tetraselmis</taxon>
    </lineage>
</organism>
<dbReference type="EMBL" id="GBEZ01014811">
    <property type="protein sequence ID" value="JAC71296.1"/>
    <property type="molecule type" value="Transcribed_RNA"/>
</dbReference>
<evidence type="ECO:0000313" key="1">
    <source>
        <dbReference type="EMBL" id="JAC71296.1"/>
    </source>
</evidence>
<sequence length="38" mass="4044">MQHITPPCGPRISLGNPRAFPPHAYSASFPSPLEARAA</sequence>
<accession>A0A061RL93</accession>
<gene>
    <name evidence="1" type="ORF">TSPGSL018_2242</name>
</gene>
<protein>
    <submittedName>
        <fullName evidence="1">Uncharacterized protein</fullName>
    </submittedName>
</protein>
<name>A0A061RL93_9CHLO</name>
<proteinExistence type="predicted"/>